<gene>
    <name evidence="2" type="primary">LOC108714153</name>
</gene>
<dbReference type="GO" id="GO:0003341">
    <property type="term" value="P:cilium movement"/>
    <property type="evidence" value="ECO:0007669"/>
    <property type="project" value="TreeGrafter"/>
</dbReference>
<dbReference type="AlphaFoldDB" id="A0A8J0V1I6"/>
<dbReference type="GO" id="GO:0005930">
    <property type="term" value="C:axoneme"/>
    <property type="evidence" value="ECO:0007669"/>
    <property type="project" value="TreeGrafter"/>
</dbReference>
<dbReference type="InterPro" id="IPR033305">
    <property type="entry name" value="Hydin-like"/>
</dbReference>
<organism evidence="1 2">
    <name type="scientific">Xenopus laevis</name>
    <name type="common">African clawed frog</name>
    <dbReference type="NCBI Taxonomy" id="8355"/>
    <lineage>
        <taxon>Eukaryota</taxon>
        <taxon>Metazoa</taxon>
        <taxon>Chordata</taxon>
        <taxon>Craniata</taxon>
        <taxon>Vertebrata</taxon>
        <taxon>Euteleostomi</taxon>
        <taxon>Amphibia</taxon>
        <taxon>Batrachia</taxon>
        <taxon>Anura</taxon>
        <taxon>Pipoidea</taxon>
        <taxon>Pipidae</taxon>
        <taxon>Xenopodinae</taxon>
        <taxon>Xenopus</taxon>
        <taxon>Xenopus</taxon>
    </lineage>
</organism>
<keyword evidence="1" id="KW-1185">Reference proteome</keyword>
<dbReference type="GO" id="GO:1904158">
    <property type="term" value="P:axonemal central apparatus assembly"/>
    <property type="evidence" value="ECO:0007669"/>
    <property type="project" value="TreeGrafter"/>
</dbReference>
<dbReference type="RefSeq" id="XP_018113574.1">
    <property type="nucleotide sequence ID" value="XM_018258085.2"/>
</dbReference>
<evidence type="ECO:0000313" key="2">
    <source>
        <dbReference type="RefSeq" id="XP_018113574.1"/>
    </source>
</evidence>
<name>A0A8J0V1I6_XENLA</name>
<dbReference type="OrthoDB" id="9218362at2759"/>
<evidence type="ECO:0000313" key="1">
    <source>
        <dbReference type="Proteomes" id="UP000186698"/>
    </source>
</evidence>
<sequence>MPTSKRQGAPKSVPRLVKVIQENSPYFQIIIPNDVCNKVAPGMPSLFRILFTPEKNKDYFHELVCVTEREKCVVPVQAIGARALLDFPDQLYFPLCAIKYNSQKKLFVWNIGNLEARFQFFTQWHSSGDNSE</sequence>
<dbReference type="PANTHER" id="PTHR23053">
    <property type="entry name" value="DLEC1 DELETED IN LUNG AND ESOPHAGEAL CANCER 1"/>
    <property type="match status" value="1"/>
</dbReference>
<accession>A0A8J0V1I6</accession>
<dbReference type="GeneID" id="108714153"/>
<protein>
    <submittedName>
        <fullName evidence="2">Hydrocephalus-inducing protein-like</fullName>
    </submittedName>
</protein>
<dbReference type="KEGG" id="xla:108714153"/>
<reference evidence="2" key="1">
    <citation type="submission" date="2025-08" db="UniProtKB">
        <authorList>
            <consortium name="RefSeq"/>
        </authorList>
    </citation>
    <scope>IDENTIFICATION</scope>
    <source>
        <strain evidence="2">J_2021</strain>
        <tissue evidence="2">Erythrocytes</tissue>
    </source>
</reference>
<proteinExistence type="predicted"/>
<dbReference type="PANTHER" id="PTHR23053:SF0">
    <property type="entry name" value="HYDROCEPHALUS-INDUCING PROTEIN HOMOLOG"/>
    <property type="match status" value="1"/>
</dbReference>
<dbReference type="Proteomes" id="UP000186698">
    <property type="component" value="Chromosome 4L"/>
</dbReference>
<dbReference type="CTD" id="108714153"/>